<keyword evidence="3" id="KW-1185">Reference proteome</keyword>
<gene>
    <name evidence="2" type="ORF">MoryE10_24930</name>
</gene>
<dbReference type="EMBL" id="AP019782">
    <property type="protein sequence ID" value="BBL71887.1"/>
    <property type="molecule type" value="Genomic_DNA"/>
</dbReference>
<name>A0A8D4VQK1_9GAMM</name>
<reference evidence="2" key="1">
    <citation type="submission" date="2019-06" db="EMBL/GenBank/DDBJ databases">
        <title>Complete genome sequence of Methylogaea oryzae strain JCM16910.</title>
        <authorList>
            <person name="Asakawa S."/>
        </authorList>
    </citation>
    <scope>NUCLEOTIDE SEQUENCE</scope>
    <source>
        <strain evidence="2">E10</strain>
    </source>
</reference>
<dbReference type="Pfam" id="PF09839">
    <property type="entry name" value="DUF2066"/>
    <property type="match status" value="1"/>
</dbReference>
<feature type="signal peptide" evidence="1">
    <location>
        <begin position="1"/>
        <end position="21"/>
    </location>
</feature>
<evidence type="ECO:0000313" key="2">
    <source>
        <dbReference type="EMBL" id="BBL71887.1"/>
    </source>
</evidence>
<accession>A0A8D4VQK1</accession>
<evidence type="ECO:0008006" key="4">
    <source>
        <dbReference type="Google" id="ProtNLM"/>
    </source>
</evidence>
<dbReference type="AlphaFoldDB" id="A0A8D4VQK1"/>
<dbReference type="RefSeq" id="WP_221047242.1">
    <property type="nucleotide sequence ID" value="NZ_AP019782.1"/>
</dbReference>
<feature type="chain" id="PRO_5034375532" description="DUF2066 domain-containing protein" evidence="1">
    <location>
        <begin position="22"/>
        <end position="350"/>
    </location>
</feature>
<dbReference type="InterPro" id="IPR018642">
    <property type="entry name" value="DUF2066"/>
</dbReference>
<dbReference type="Proteomes" id="UP000824988">
    <property type="component" value="Chromosome"/>
</dbReference>
<organism evidence="2 3">
    <name type="scientific">Methylogaea oryzae</name>
    <dbReference type="NCBI Taxonomy" id="1295382"/>
    <lineage>
        <taxon>Bacteria</taxon>
        <taxon>Pseudomonadati</taxon>
        <taxon>Pseudomonadota</taxon>
        <taxon>Gammaproteobacteria</taxon>
        <taxon>Methylococcales</taxon>
        <taxon>Methylococcaceae</taxon>
        <taxon>Methylogaea</taxon>
    </lineage>
</organism>
<evidence type="ECO:0000256" key="1">
    <source>
        <dbReference type="SAM" id="SignalP"/>
    </source>
</evidence>
<keyword evidence="1" id="KW-0732">Signal</keyword>
<sequence>MRVVTAVMGICLLAAAGWAGAGEVKNLYQGEVAVAGRDEAAAKAAMPGALRAVLGKLLHRDSLADAAWLKGLLGQAPQLAQSYGYAEEPAPAGGAPNLRLRVQFAPAAVNAALAAQHLAPWGAQRPDVLAWLSVKDGTASRLVLAGDGGLSSLAQKTAQERGVALLLPAADDAAASRLQDPSFGDDARVLAASSRYGSAAILAGQIVKQGEQAWQAQWRWWLGGEARRWNETYPTLADALRAGFGAAYDSLAPPVAAAAPGAAAAVNEAAGVVIRVEGLTGLAELAAARRQLEALAADKQAQWLDMDGDAARFRLKVTGGAAALEPLLGGAHWQRSGEPDGDALRYRWLP</sequence>
<protein>
    <recommendedName>
        <fullName evidence="4">DUF2066 domain-containing protein</fullName>
    </recommendedName>
</protein>
<evidence type="ECO:0000313" key="3">
    <source>
        <dbReference type="Proteomes" id="UP000824988"/>
    </source>
</evidence>
<proteinExistence type="predicted"/>
<dbReference type="KEGG" id="moz:MoryE10_24930"/>